<evidence type="ECO:0000313" key="1">
    <source>
        <dbReference type="EMBL" id="AYM74826.1"/>
    </source>
</evidence>
<proteinExistence type="predicted"/>
<name>A0A3G2E5Y5_9BURK</name>
<dbReference type="AlphaFoldDB" id="A0A3G2E5Y5"/>
<sequence>MAGEKVAATCLLNLTTPQTTRASPDQYVNQTTVFAISILEITSCPTLRYEYTILTIYSFNIFHIYCIVNDYYLIKRSMYSKHGFMPGVGGNPRNLAAPRLGTASDSWICAIQDVEPEAAI</sequence>
<protein>
    <submittedName>
        <fullName evidence="1">Uncharacterized protein</fullName>
    </submittedName>
</protein>
<keyword evidence="2" id="KW-1185">Reference proteome</keyword>
<dbReference type="EMBL" id="CP033019">
    <property type="protein sequence ID" value="AYM74826.1"/>
    <property type="molecule type" value="Genomic_DNA"/>
</dbReference>
<gene>
    <name evidence="1" type="ORF">D9M09_02655</name>
</gene>
<accession>A0A3G2E5Y5</accession>
<dbReference type="Proteomes" id="UP000279594">
    <property type="component" value="Chromosome"/>
</dbReference>
<organism evidence="1 2">
    <name type="scientific">Janthinobacterium agaricidamnosum</name>
    <dbReference type="NCBI Taxonomy" id="55508"/>
    <lineage>
        <taxon>Bacteria</taxon>
        <taxon>Pseudomonadati</taxon>
        <taxon>Pseudomonadota</taxon>
        <taxon>Betaproteobacteria</taxon>
        <taxon>Burkholderiales</taxon>
        <taxon>Oxalobacteraceae</taxon>
        <taxon>Janthinobacterium</taxon>
    </lineage>
</organism>
<reference evidence="1 2" key="1">
    <citation type="submission" date="2018-10" db="EMBL/GenBank/DDBJ databases">
        <title>Effects of UV and annual dynamics of microbial communities in freshwater RAS systems.</title>
        <authorList>
            <person name="Bekkelund A.K."/>
            <person name="Hansen B.R."/>
            <person name="Stokken H."/>
            <person name="Eriksen B.F."/>
            <person name="Kashulin N.A."/>
        </authorList>
    </citation>
    <scope>NUCLEOTIDE SEQUENCE [LARGE SCALE GENOMIC DNA]</scope>
    <source>
        <strain evidence="1 2">BHSEK</strain>
    </source>
</reference>
<evidence type="ECO:0000313" key="2">
    <source>
        <dbReference type="Proteomes" id="UP000279594"/>
    </source>
</evidence>